<dbReference type="AlphaFoldDB" id="A0A2T3MZ09"/>
<accession>A0A2T3MZ09</accession>
<keyword evidence="1" id="KW-0472">Membrane</keyword>
<sequence length="370" mass="44099">MQCNQYQPTAYTKQKCPLVSQPINMGVLEHVMIDSQLAWYSQYNYLNPRQKQFSAGWLKKYRVQKKDFPDYWFLSHQVFKTGWDEDKSQQSDKMFTEMFVGCFSFPLAWLGLAWLGLAWLWVGCSWATFLLVLILGDNNWEFFIYPPVVCGLFTWLNIRLKNSNLKYYKRDKWNGQGFFRETGKVITQFGGFYFTDFDPVIERDMMANGTCNFNLKMRYRYREQYKFSISIYGAGANIRDAHAAWDMLLRFMDIEEPLPDIPELEPFRHLDPTTVEYDKAGKRGRPDNYWHDLYAANDESTFWNYLHDMEGRKKNNPLIQMESDFCAMIRGNKEPVPPYIPEHIYEQRKREFYEMQAAYEAEQQQAEKAE</sequence>
<keyword evidence="1" id="KW-1133">Transmembrane helix</keyword>
<feature type="transmembrane region" description="Helical" evidence="1">
    <location>
        <begin position="142"/>
        <end position="160"/>
    </location>
</feature>
<protein>
    <submittedName>
        <fullName evidence="2">Uncharacterized protein</fullName>
    </submittedName>
</protein>
<comment type="caution">
    <text evidence="2">The sequence shown here is derived from an EMBL/GenBank/DDBJ whole genome shotgun (WGS) entry which is preliminary data.</text>
</comment>
<evidence type="ECO:0000256" key="1">
    <source>
        <dbReference type="SAM" id="Phobius"/>
    </source>
</evidence>
<reference evidence="2 3" key="1">
    <citation type="submission" date="2018-03" db="EMBL/GenBank/DDBJ databases">
        <title>Whole genome sequencing of Histamine producing bacteria.</title>
        <authorList>
            <person name="Butler K."/>
        </authorList>
    </citation>
    <scope>NUCLEOTIDE SEQUENCE [LARGE SCALE GENOMIC DNA]</scope>
    <source>
        <strain evidence="2 3">DSM 16190</strain>
    </source>
</reference>
<dbReference type="OrthoDB" id="6160351at2"/>
<proteinExistence type="predicted"/>
<dbReference type="Proteomes" id="UP000240904">
    <property type="component" value="Unassembled WGS sequence"/>
</dbReference>
<organism evidence="2 3">
    <name type="scientific">Photobacterium lipolyticum</name>
    <dbReference type="NCBI Taxonomy" id="266810"/>
    <lineage>
        <taxon>Bacteria</taxon>
        <taxon>Pseudomonadati</taxon>
        <taxon>Pseudomonadota</taxon>
        <taxon>Gammaproteobacteria</taxon>
        <taxon>Vibrionales</taxon>
        <taxon>Vibrionaceae</taxon>
        <taxon>Photobacterium</taxon>
    </lineage>
</organism>
<keyword evidence="1" id="KW-0812">Transmembrane</keyword>
<dbReference type="RefSeq" id="WP_107283191.1">
    <property type="nucleotide sequence ID" value="NZ_PYMC01000006.1"/>
</dbReference>
<keyword evidence="3" id="KW-1185">Reference proteome</keyword>
<name>A0A2T3MZ09_9GAMM</name>
<feature type="transmembrane region" description="Helical" evidence="1">
    <location>
        <begin position="98"/>
        <end position="122"/>
    </location>
</feature>
<evidence type="ECO:0000313" key="2">
    <source>
        <dbReference type="EMBL" id="PSW05089.1"/>
    </source>
</evidence>
<gene>
    <name evidence="2" type="ORF">C9I89_09860</name>
</gene>
<evidence type="ECO:0000313" key="3">
    <source>
        <dbReference type="Proteomes" id="UP000240904"/>
    </source>
</evidence>
<dbReference type="EMBL" id="PYMC01000006">
    <property type="protein sequence ID" value="PSW05089.1"/>
    <property type="molecule type" value="Genomic_DNA"/>
</dbReference>